<dbReference type="Proteomes" id="UP001066276">
    <property type="component" value="Chromosome 3_2"/>
</dbReference>
<keyword evidence="2" id="KW-1185">Reference proteome</keyword>
<proteinExistence type="predicted"/>
<evidence type="ECO:0008006" key="3">
    <source>
        <dbReference type="Google" id="ProtNLM"/>
    </source>
</evidence>
<organism evidence="1 2">
    <name type="scientific">Pleurodeles waltl</name>
    <name type="common">Iberian ribbed newt</name>
    <dbReference type="NCBI Taxonomy" id="8319"/>
    <lineage>
        <taxon>Eukaryota</taxon>
        <taxon>Metazoa</taxon>
        <taxon>Chordata</taxon>
        <taxon>Craniata</taxon>
        <taxon>Vertebrata</taxon>
        <taxon>Euteleostomi</taxon>
        <taxon>Amphibia</taxon>
        <taxon>Batrachia</taxon>
        <taxon>Caudata</taxon>
        <taxon>Salamandroidea</taxon>
        <taxon>Salamandridae</taxon>
        <taxon>Pleurodelinae</taxon>
        <taxon>Pleurodeles</taxon>
    </lineage>
</organism>
<evidence type="ECO:0000313" key="2">
    <source>
        <dbReference type="Proteomes" id="UP001066276"/>
    </source>
</evidence>
<gene>
    <name evidence="1" type="ORF">NDU88_003571</name>
</gene>
<protein>
    <recommendedName>
        <fullName evidence="3">Retrotransposon gag domain-containing protein</fullName>
    </recommendedName>
</protein>
<dbReference type="EMBL" id="JANPWB010000006">
    <property type="protein sequence ID" value="KAJ1178325.1"/>
    <property type="molecule type" value="Genomic_DNA"/>
</dbReference>
<reference evidence="1" key="1">
    <citation type="journal article" date="2022" name="bioRxiv">
        <title>Sequencing and chromosome-scale assembly of the giantPleurodeles waltlgenome.</title>
        <authorList>
            <person name="Brown T."/>
            <person name="Elewa A."/>
            <person name="Iarovenko S."/>
            <person name="Subramanian E."/>
            <person name="Araus A.J."/>
            <person name="Petzold A."/>
            <person name="Susuki M."/>
            <person name="Suzuki K.-i.T."/>
            <person name="Hayashi T."/>
            <person name="Toyoda A."/>
            <person name="Oliveira C."/>
            <person name="Osipova E."/>
            <person name="Leigh N.D."/>
            <person name="Simon A."/>
            <person name="Yun M.H."/>
        </authorList>
    </citation>
    <scope>NUCLEOTIDE SEQUENCE</scope>
    <source>
        <strain evidence="1">20211129_DDA</strain>
        <tissue evidence="1">Liver</tissue>
    </source>
</reference>
<evidence type="ECO:0000313" key="1">
    <source>
        <dbReference type="EMBL" id="KAJ1178325.1"/>
    </source>
</evidence>
<dbReference type="AlphaFoldDB" id="A0AAV7TPG7"/>
<name>A0AAV7TPG7_PLEWA</name>
<comment type="caution">
    <text evidence="1">The sequence shown here is derived from an EMBL/GenBank/DDBJ whole genome shotgun (WGS) entry which is preliminary data.</text>
</comment>
<accession>A0AAV7TPG7</accession>
<sequence>MPKSCVGMTTYGAVPPEAEAHHIFKYLPEISDDDGQPLQNVFDEAKLRLEKRFSKEENIVMSRYKFYTRPQREGESLDDFISSLQDLSVKCKFGTRTDKLIRDQLIVHCRSKNDSRAVMGGKNPFLKDAIGIAKIVEESELCMKEISKKDIISGEGDVALTSKKILPLRVAA</sequence>
<dbReference type="PANTHER" id="PTHR33198">
    <property type="entry name" value="ANK_REP_REGION DOMAIN-CONTAINING PROTEIN-RELATED"/>
    <property type="match status" value="1"/>
</dbReference>